<dbReference type="GO" id="GO:0050660">
    <property type="term" value="F:flavin adenine dinucleotide binding"/>
    <property type="evidence" value="ECO:0007669"/>
    <property type="project" value="InterPro"/>
</dbReference>
<dbReference type="PIRSF" id="PIRSF000137">
    <property type="entry name" value="Alcohol_oxidase"/>
    <property type="match status" value="1"/>
</dbReference>
<evidence type="ECO:0000256" key="1">
    <source>
        <dbReference type="ARBA" id="ARBA00010790"/>
    </source>
</evidence>
<feature type="binding site" evidence="2">
    <location>
        <begin position="94"/>
        <end position="97"/>
    </location>
    <ligand>
        <name>FAD</name>
        <dbReference type="ChEBI" id="CHEBI:57692"/>
    </ligand>
</feature>
<dbReference type="InterPro" id="IPR036188">
    <property type="entry name" value="FAD/NAD-bd_sf"/>
</dbReference>
<dbReference type="InterPro" id="IPR007867">
    <property type="entry name" value="GMC_OxRtase_C"/>
</dbReference>
<evidence type="ECO:0000313" key="7">
    <source>
        <dbReference type="Proteomes" id="UP000240493"/>
    </source>
</evidence>
<dbReference type="GO" id="GO:0016614">
    <property type="term" value="F:oxidoreductase activity, acting on CH-OH group of donors"/>
    <property type="evidence" value="ECO:0007669"/>
    <property type="project" value="InterPro"/>
</dbReference>
<proteinExistence type="inferred from homology"/>
<dbReference type="Gene3D" id="3.50.50.60">
    <property type="entry name" value="FAD/NAD(P)-binding domain"/>
    <property type="match status" value="1"/>
</dbReference>
<evidence type="ECO:0000256" key="2">
    <source>
        <dbReference type="PIRSR" id="PIRSR000137-2"/>
    </source>
</evidence>
<dbReference type="PROSITE" id="PS00624">
    <property type="entry name" value="GMC_OXRED_2"/>
    <property type="match status" value="1"/>
</dbReference>
<sequence length="559" mass="61261">MAETFDFIIVGGGTAGCLIAEKLASTATKPSVALFEAGERQENNSLRQTFHRFSLATSHPELNYGSKSTPQAHYGGREIDMIRGKGLGGSSQINFQVWSLGARDEFDAWAERTKAQEWGFQSILSSIKKIEKVTLKLPTGWEKFSQQRADCHGFSGPVEVSIGPLIEPEAKHVLEAAAEIGYSINLDQNDGDPIGFGLSLNSNKKGFRTTSDSAFLKKSLPNLRIYRGSFVSKIVFEEKRAVGVQCNRSQYFANKEVILTAGAIGSPHVLLHSGVGPLAELQSIGINVVQNLPGVGKGFSDHPCIPIVYHMGHGFSERVTFLSDEMKMSSAERELRSSKTGPLTQFMSSAVTAFLQLPGIADLEGFNQLPPESRELLLKQTTPHFELTTPGPLIPPTYVFEDKNDGYLTMFLTLMNPQSKGTVSIASADPTVPPVIDPNYLASPFDRAALKEATKETLRILDTPYLNQYIKHPILAPSSANDEDIEASINPLLKYAKLFANARPCTVKMGTVDDPLSCVDRHLKVHGLHNLRVADISVTPLLPRYINSFLLLSWNIMTN</sequence>
<dbReference type="InterPro" id="IPR012132">
    <property type="entry name" value="GMC_OxRdtase"/>
</dbReference>
<dbReference type="OrthoDB" id="269227at2759"/>
<dbReference type="Proteomes" id="UP000240493">
    <property type="component" value="Unassembled WGS sequence"/>
</dbReference>
<feature type="domain" description="Glucose-methanol-choline oxidoreductase N-terminal" evidence="5">
    <location>
        <begin position="262"/>
        <end position="276"/>
    </location>
</feature>
<dbReference type="PROSITE" id="PS00623">
    <property type="entry name" value="GMC_OXRED_1"/>
    <property type="match status" value="1"/>
</dbReference>
<dbReference type="SUPFAM" id="SSF51905">
    <property type="entry name" value="FAD/NAD(P)-binding domain"/>
    <property type="match status" value="1"/>
</dbReference>
<evidence type="ECO:0000259" key="4">
    <source>
        <dbReference type="PROSITE" id="PS00623"/>
    </source>
</evidence>
<feature type="binding site" evidence="2">
    <location>
        <position position="231"/>
    </location>
    <ligand>
        <name>FAD</name>
        <dbReference type="ChEBI" id="CHEBI:57692"/>
    </ligand>
</feature>
<dbReference type="InterPro" id="IPR000172">
    <property type="entry name" value="GMC_OxRdtase_N"/>
</dbReference>
<comment type="cofactor">
    <cofactor evidence="2">
        <name>FAD</name>
        <dbReference type="ChEBI" id="CHEBI:57692"/>
    </cofactor>
</comment>
<comment type="similarity">
    <text evidence="1 3">Belongs to the GMC oxidoreductase family.</text>
</comment>
<dbReference type="Pfam" id="PF05199">
    <property type="entry name" value="GMC_oxred_C"/>
    <property type="match status" value="1"/>
</dbReference>
<protein>
    <submittedName>
        <fullName evidence="6">GMC oxidoreductase</fullName>
    </submittedName>
</protein>
<dbReference type="Gene3D" id="3.30.560.10">
    <property type="entry name" value="Glucose Oxidase, domain 3"/>
    <property type="match status" value="1"/>
</dbReference>
<dbReference type="Pfam" id="PF00732">
    <property type="entry name" value="GMC_oxred_N"/>
    <property type="match status" value="1"/>
</dbReference>
<accession>A0A2T3Z907</accession>
<reference evidence="6 7" key="1">
    <citation type="submission" date="2016-07" db="EMBL/GenBank/DDBJ databases">
        <title>Multiple horizontal gene transfer events from other fungi enriched the ability of initially mycotrophic Trichoderma (Ascomycota) to feed on dead plant biomass.</title>
        <authorList>
            <consortium name="DOE Joint Genome Institute"/>
            <person name="Aerts A."/>
            <person name="Atanasova L."/>
            <person name="Chenthamara K."/>
            <person name="Zhang J."/>
            <person name="Grujic M."/>
            <person name="Henrissat B."/>
            <person name="Kuo A."/>
            <person name="Salamov A."/>
            <person name="Lipzen A."/>
            <person name="Labutti K."/>
            <person name="Barry K."/>
            <person name="Miao Y."/>
            <person name="Rahimi M.J."/>
            <person name="Shen Q."/>
            <person name="Grigoriev I.V."/>
            <person name="Kubicek C.P."/>
            <person name="Druzhinina I.S."/>
        </authorList>
    </citation>
    <scope>NUCLEOTIDE SEQUENCE [LARGE SCALE GENOMIC DNA]</scope>
    <source>
        <strain evidence="6 7">CBS 433.97</strain>
    </source>
</reference>
<keyword evidence="7" id="KW-1185">Reference proteome</keyword>
<dbReference type="SUPFAM" id="SSF54373">
    <property type="entry name" value="FAD-linked reductases, C-terminal domain"/>
    <property type="match status" value="1"/>
</dbReference>
<dbReference type="PANTHER" id="PTHR11552:SF134">
    <property type="entry name" value="GLUCOSE-METHANOL-CHOLINE OXIDOREDUCTASE N-TERMINAL DOMAIN-CONTAINING PROTEIN"/>
    <property type="match status" value="1"/>
</dbReference>
<keyword evidence="3" id="KW-0285">Flavoprotein</keyword>
<feature type="domain" description="Glucose-methanol-choline oxidoreductase N-terminal" evidence="4">
    <location>
        <begin position="84"/>
        <end position="107"/>
    </location>
</feature>
<evidence type="ECO:0000256" key="3">
    <source>
        <dbReference type="RuleBase" id="RU003968"/>
    </source>
</evidence>
<organism evidence="6 7">
    <name type="scientific">Trichoderma asperellum (strain ATCC 204424 / CBS 433.97 / NBRC 101777)</name>
    <dbReference type="NCBI Taxonomy" id="1042311"/>
    <lineage>
        <taxon>Eukaryota</taxon>
        <taxon>Fungi</taxon>
        <taxon>Dikarya</taxon>
        <taxon>Ascomycota</taxon>
        <taxon>Pezizomycotina</taxon>
        <taxon>Sordariomycetes</taxon>
        <taxon>Hypocreomycetidae</taxon>
        <taxon>Hypocreales</taxon>
        <taxon>Hypocreaceae</taxon>
        <taxon>Trichoderma</taxon>
    </lineage>
</organism>
<keyword evidence="2 3" id="KW-0274">FAD</keyword>
<gene>
    <name evidence="6" type="ORF">M441DRAFT_139140</name>
</gene>
<evidence type="ECO:0000259" key="5">
    <source>
        <dbReference type="PROSITE" id="PS00624"/>
    </source>
</evidence>
<dbReference type="AlphaFoldDB" id="A0A2T3Z907"/>
<dbReference type="PANTHER" id="PTHR11552">
    <property type="entry name" value="GLUCOSE-METHANOL-CHOLINE GMC OXIDOREDUCTASE"/>
    <property type="match status" value="1"/>
</dbReference>
<dbReference type="STRING" id="1042311.A0A2T3Z907"/>
<evidence type="ECO:0000313" key="6">
    <source>
        <dbReference type="EMBL" id="PTB41294.1"/>
    </source>
</evidence>
<name>A0A2T3Z907_TRIA4</name>
<dbReference type="EMBL" id="KZ679261">
    <property type="protein sequence ID" value="PTB41294.1"/>
    <property type="molecule type" value="Genomic_DNA"/>
</dbReference>